<reference evidence="16" key="2">
    <citation type="journal article" date="2021" name="J Anim Sci Technol">
        <title>Complete genome sequence of Paenibacillus konkukensis sp. nov. SK3146 as a potential probiotic strain.</title>
        <authorList>
            <person name="Jung H.I."/>
            <person name="Park S."/>
            <person name="Niu K.M."/>
            <person name="Lee S.W."/>
            <person name="Kothari D."/>
            <person name="Yi K.J."/>
            <person name="Kim S.K."/>
        </authorList>
    </citation>
    <scope>NUCLEOTIDE SEQUENCE</scope>
    <source>
        <strain evidence="16">SK3146</strain>
    </source>
</reference>
<evidence type="ECO:0000313" key="17">
    <source>
        <dbReference type="Proteomes" id="UP001057134"/>
    </source>
</evidence>
<dbReference type="Pfam" id="PF01493">
    <property type="entry name" value="GXGXG"/>
    <property type="match status" value="1"/>
</dbReference>
<dbReference type="PANTHER" id="PTHR11938">
    <property type="entry name" value="FAD NADPH DEHYDROGENASE/OXIDOREDUCTASE"/>
    <property type="match status" value="1"/>
</dbReference>
<keyword evidence="6" id="KW-0288">FMN</keyword>
<dbReference type="EC" id="1.4.1.13" evidence="16"/>
<dbReference type="EMBL" id="CP027059">
    <property type="protein sequence ID" value="UQZ84007.1"/>
    <property type="molecule type" value="Genomic_DNA"/>
</dbReference>
<dbReference type="SUPFAM" id="SSF56235">
    <property type="entry name" value="N-terminal nucleophile aminohydrolases (Ntn hydrolases)"/>
    <property type="match status" value="1"/>
</dbReference>
<keyword evidence="7" id="KW-0479">Metal-binding</keyword>
<evidence type="ECO:0000256" key="8">
    <source>
        <dbReference type="ARBA" id="ARBA00022962"/>
    </source>
</evidence>
<dbReference type="PROSITE" id="PS51278">
    <property type="entry name" value="GATASE_TYPE_2"/>
    <property type="match status" value="1"/>
</dbReference>
<evidence type="ECO:0000256" key="7">
    <source>
        <dbReference type="ARBA" id="ARBA00022723"/>
    </source>
</evidence>
<dbReference type="Gene3D" id="3.20.20.70">
    <property type="entry name" value="Aldolase class I"/>
    <property type="match status" value="2"/>
</dbReference>
<keyword evidence="5" id="KW-0285">Flavoprotein</keyword>
<dbReference type="InterPro" id="IPR017932">
    <property type="entry name" value="GATase_2_dom"/>
</dbReference>
<evidence type="ECO:0000313" key="16">
    <source>
        <dbReference type="EMBL" id="UQZ84007.1"/>
    </source>
</evidence>
<evidence type="ECO:0000256" key="14">
    <source>
        <dbReference type="ARBA" id="ARBA00029440"/>
    </source>
</evidence>
<dbReference type="SUPFAM" id="SSF69336">
    <property type="entry name" value="Alpha subunit of glutamate synthase, C-terminal domain"/>
    <property type="match status" value="1"/>
</dbReference>
<dbReference type="GO" id="GO:0004355">
    <property type="term" value="F:glutamate synthase (NADPH) activity"/>
    <property type="evidence" value="ECO:0007669"/>
    <property type="project" value="UniProtKB-EC"/>
</dbReference>
<comment type="cofactor">
    <cofactor evidence="2">
        <name>[3Fe-4S] cluster</name>
        <dbReference type="ChEBI" id="CHEBI:21137"/>
    </cofactor>
</comment>
<dbReference type="InterPro" id="IPR002489">
    <property type="entry name" value="Glu_synth_asu_C"/>
</dbReference>
<dbReference type="Pfam" id="PF04898">
    <property type="entry name" value="Glu_syn_central"/>
    <property type="match status" value="1"/>
</dbReference>
<sequence length="1560" mass="169615">MQCNVLDELSLLCYRRKNMNKPCLRRFRPAYFLWEVTVSLLTTKMNEIMRNEGRFQNLLGTEHDSCGIICIVEKDGFPSRDNIQKTIDALVKMEHRSGFINGEGDGCGILTDIPRALWEKKLTDAGLDGKLAYDERFSVAHIFVPRKLDISVADMQQGIRELFAQFEVSIIMEQENQVDSSVLGENGRNDEPTFWQIAAICDKKEVVVADHLFELHVAIENRCTVHVATLSNVTAAYKVMGAASILPKYYNDTRDPLFAAQVTIGHNRYSTNTQSSFFRVQPFSLLGHNGEINTVKKMRLEADMVGVQLVESGSDSQDMNRTIETFIHRFGISLFEAMEVVFPPIINEMKQFRPELQDLYVYYRQIWGHYAQGPAGIVSRYGNECIFSVDALGLRPVWMVESETSLYFSSEQGVITVDEMVADPKPIAPGEKVGVILTPGEHVQVIPYSAVQDLVYERASKRIQFQGMRKHLKDELPAIEAAAQEDVVVTDALYSSFGWDREGIQMIETMSETGAEPIRSLGHDGPHACINWERQNIPDFIKESVAVVTNPAIDRDREMEHFSTRVVVGPRPKVYGQPDSRLRVELLTPLVLEGSNGIDSLAEIGQPSFEQLRALFTAQGEQAVTTLSLTFARGTSLKDALDQLAADAIAAVKNGSVLLILDDAGTHQNDRLFMDPHLAVSKVDIALRAEKLSLGDNLRRQTTVVLRTGAIRNLHDIAVACGLGVDIVSPYLLFATAANKNGAPAARKVYAALTKGLEKVISTIGTHELRGYTRFFSSIGLKPEVSDVLDIVNYLGSDNAGTGFAELEKDAEARHMDFSNPKAKAARNFHFFQRMWKALGEAAAGTAPYSDYRDKLREEEKRNPISIRHVADFNFDKSHQEGRKPLDPAQVDIGIGGHDLPMLISSMSFGSQNETAFRAYAEAGERLNMVTMNGEGGEIKDMLGRYKRTRGAQVASGRFGINVELANAVAFLEIKIGQGAKPGEGGHLPGSKVTAKIAAARNATIGSDLISPSNNHDIYSIEDLAQIISELKEASGRKAKINVKVPVVPGIGTIAVGVAKAGADVITLSGFDGGTGAARIHSLTHVGLPTEIGTKLAHVALIEAGLRHKVELWSDGGLKSGADVVKMMMLGANRCGFGSISMQAIGCTTCRGCHLDTCHVGIATQIDSMEEAEEKGLRRFVPRVFETAVDSLVRLYGGMGQEIREIVAQLGFSSAQELVGRSDLLQQISCLDKIDLSDILRPAPLSFAAAQDAQLEAAAAVSSDIRIAAGAEGQEFFPDSLSFDAPISRRWSKVDAESRILGSRYASHRVRDRFDGSYDELPPVSLTLTDGSVPGNGLGAFNARGVDITVHGGAEDGVGKMAFGGKVAILKSPGTHGQFINGSVGKSFGYGAQKGLFLIQGNADTRACIRFSGADVVFGGEITSPLEDELGGLAARANLKGFAFEYMTNGRAVVLGDPGPWICAGMTGGVIYQRLNPEMGMDIAAIERRIAKGAKVKIEPVGPQSIKDLNELLGAYHQELLASGQTEAAENTAYLLANLETSFVRIAPVNLQADQSVATE</sequence>
<dbReference type="PANTHER" id="PTHR11938:SF133">
    <property type="entry name" value="GLUTAMATE SYNTHASE (NADH)"/>
    <property type="match status" value="1"/>
</dbReference>
<evidence type="ECO:0000256" key="5">
    <source>
        <dbReference type="ARBA" id="ARBA00022630"/>
    </source>
</evidence>
<evidence type="ECO:0000256" key="1">
    <source>
        <dbReference type="ARBA" id="ARBA00001917"/>
    </source>
</evidence>
<dbReference type="Pfam" id="PF00310">
    <property type="entry name" value="GATase_2"/>
    <property type="match status" value="1"/>
</dbReference>
<keyword evidence="9 16" id="KW-0560">Oxidoreductase</keyword>
<comment type="pathway">
    <text evidence="14">Amino-acid biosynthesis.</text>
</comment>
<evidence type="ECO:0000256" key="6">
    <source>
        <dbReference type="ARBA" id="ARBA00022643"/>
    </source>
</evidence>
<keyword evidence="17" id="KW-1185">Reference proteome</keyword>
<accession>A0ABY4RRK2</accession>
<dbReference type="Gene3D" id="3.60.20.10">
    <property type="entry name" value="Glutamine Phosphoribosylpyrophosphate, subunit 1, domain 1"/>
    <property type="match status" value="1"/>
</dbReference>
<dbReference type="InterPro" id="IPR036485">
    <property type="entry name" value="Glu_synth_asu_C_sf"/>
</dbReference>
<keyword evidence="12" id="KW-0314">Glutamate biosynthesis</keyword>
<dbReference type="InterPro" id="IPR002932">
    <property type="entry name" value="Glu_synthdom"/>
</dbReference>
<keyword evidence="4" id="KW-0028">Amino-acid biosynthesis</keyword>
<name>A0ABY4RRK2_9BACL</name>
<dbReference type="Proteomes" id="UP001057134">
    <property type="component" value="Chromosome"/>
</dbReference>
<protein>
    <submittedName>
        <fullName evidence="16">Glutamate synthase [NADPH] large chain</fullName>
        <ecNumber evidence="16">1.4.1.13</ecNumber>
    </submittedName>
</protein>
<keyword evidence="8" id="KW-0315">Glutamine amidotransferase</keyword>
<dbReference type="InterPro" id="IPR029055">
    <property type="entry name" value="Ntn_hydrolases_N"/>
</dbReference>
<keyword evidence="10" id="KW-0408">Iron</keyword>
<dbReference type="InterPro" id="IPR050711">
    <property type="entry name" value="ET-N_metabolism_enzyme"/>
</dbReference>
<evidence type="ECO:0000256" key="13">
    <source>
        <dbReference type="ARBA" id="ARBA00023291"/>
    </source>
</evidence>
<comment type="cofactor">
    <cofactor evidence="1">
        <name>FMN</name>
        <dbReference type="ChEBI" id="CHEBI:58210"/>
    </cofactor>
</comment>
<dbReference type="SUPFAM" id="SSF51395">
    <property type="entry name" value="FMN-linked oxidoreductases"/>
    <property type="match status" value="1"/>
</dbReference>
<keyword evidence="11" id="KW-0411">Iron-sulfur</keyword>
<organism evidence="16 17">
    <name type="scientific">Paenibacillus konkukensis</name>
    <dbReference type="NCBI Taxonomy" id="2020716"/>
    <lineage>
        <taxon>Bacteria</taxon>
        <taxon>Bacillati</taxon>
        <taxon>Bacillota</taxon>
        <taxon>Bacilli</taxon>
        <taxon>Bacillales</taxon>
        <taxon>Paenibacillaceae</taxon>
        <taxon>Paenibacillus</taxon>
    </lineage>
</organism>
<evidence type="ECO:0000259" key="15">
    <source>
        <dbReference type="PROSITE" id="PS51278"/>
    </source>
</evidence>
<evidence type="ECO:0000256" key="4">
    <source>
        <dbReference type="ARBA" id="ARBA00022605"/>
    </source>
</evidence>
<gene>
    <name evidence="16" type="primary">gltA_2</name>
    <name evidence="16" type="ORF">SK3146_03219</name>
</gene>
<evidence type="ECO:0000256" key="2">
    <source>
        <dbReference type="ARBA" id="ARBA00001927"/>
    </source>
</evidence>
<proteinExistence type="inferred from homology"/>
<evidence type="ECO:0000256" key="9">
    <source>
        <dbReference type="ARBA" id="ARBA00023002"/>
    </source>
</evidence>
<evidence type="ECO:0000256" key="12">
    <source>
        <dbReference type="ARBA" id="ARBA00023164"/>
    </source>
</evidence>
<evidence type="ECO:0000256" key="10">
    <source>
        <dbReference type="ARBA" id="ARBA00023004"/>
    </source>
</evidence>
<dbReference type="CDD" id="cd00504">
    <property type="entry name" value="GXGXG"/>
    <property type="match status" value="1"/>
</dbReference>
<comment type="similarity">
    <text evidence="3">Belongs to the glutamate synthase family.</text>
</comment>
<dbReference type="CDD" id="cd02808">
    <property type="entry name" value="GltS_FMN"/>
    <property type="match status" value="1"/>
</dbReference>
<reference evidence="16" key="1">
    <citation type="submission" date="2018-02" db="EMBL/GenBank/DDBJ databases">
        <authorList>
            <person name="Kim S.-K."/>
            <person name="Jung H.-I."/>
            <person name="Lee S.-W."/>
        </authorList>
    </citation>
    <scope>NUCLEOTIDE SEQUENCE</scope>
    <source>
        <strain evidence="16">SK3146</strain>
    </source>
</reference>
<dbReference type="Gene3D" id="2.160.20.60">
    <property type="entry name" value="Glutamate synthase, alpha subunit, C-terminal domain"/>
    <property type="match status" value="1"/>
</dbReference>
<feature type="domain" description="Glutamine amidotransferase type-2" evidence="15">
    <location>
        <begin position="66"/>
        <end position="438"/>
    </location>
</feature>
<evidence type="ECO:0000256" key="11">
    <source>
        <dbReference type="ARBA" id="ARBA00023014"/>
    </source>
</evidence>
<dbReference type="Pfam" id="PF01645">
    <property type="entry name" value="Glu_synthase"/>
    <property type="match status" value="1"/>
</dbReference>
<dbReference type="InterPro" id="IPR006982">
    <property type="entry name" value="Glu_synth_centr_N"/>
</dbReference>
<evidence type="ECO:0000256" key="3">
    <source>
        <dbReference type="ARBA" id="ARBA00009716"/>
    </source>
</evidence>
<keyword evidence="13" id="KW-0003">3Fe-4S</keyword>
<dbReference type="InterPro" id="IPR013785">
    <property type="entry name" value="Aldolase_TIM"/>
</dbReference>